<comment type="caution">
    <text evidence="2">The sequence shown here is derived from an EMBL/GenBank/DDBJ whole genome shotgun (WGS) entry which is preliminary data.</text>
</comment>
<dbReference type="InterPro" id="IPR041581">
    <property type="entry name" value="Glyoxalase_6"/>
</dbReference>
<name>A0ABY2FDK6_9ACTN</name>
<gene>
    <name evidence="2" type="ORF">EV137_3193</name>
</gene>
<feature type="domain" description="Glyoxalase-like" evidence="1">
    <location>
        <begin position="15"/>
        <end position="155"/>
    </location>
</feature>
<evidence type="ECO:0000259" key="1">
    <source>
        <dbReference type="Pfam" id="PF18029"/>
    </source>
</evidence>
<evidence type="ECO:0000313" key="3">
    <source>
        <dbReference type="Proteomes" id="UP000295060"/>
    </source>
</evidence>
<accession>A0ABY2FDK6</accession>
<dbReference type="InterPro" id="IPR029068">
    <property type="entry name" value="Glyas_Bleomycin-R_OHBP_Dase"/>
</dbReference>
<sequence length="155" mass="17200">MVSGTVAGMTTNWTLTIDCADPALVARFWCTALGYTEADPPQGWDTWEDWLTDLNVPKDEWNDGASISDPNGVLPSISFLKVPEPRTVKNRLHLDLQVAGGRAVPQHLREQRIRATAETLIEAGATLVREIPMENSTTLDHLWMQDPEGNDFCVV</sequence>
<reference evidence="2 3" key="1">
    <citation type="submission" date="2019-03" db="EMBL/GenBank/DDBJ databases">
        <title>Genomic Encyclopedia of Type Strains, Phase III (KMG-III): the genomes of soil and plant-associated and newly described type strains.</title>
        <authorList>
            <person name="Whitman W."/>
        </authorList>
    </citation>
    <scope>NUCLEOTIDE SEQUENCE [LARGE SCALE GENOMIC DNA]</scope>
    <source>
        <strain evidence="2 3">VKMAc-2574</strain>
    </source>
</reference>
<dbReference type="PANTHER" id="PTHR35908:SF1">
    <property type="entry name" value="CONSERVED PROTEIN"/>
    <property type="match status" value="1"/>
</dbReference>
<dbReference type="CDD" id="cd06587">
    <property type="entry name" value="VOC"/>
    <property type="match status" value="1"/>
</dbReference>
<proteinExistence type="predicted"/>
<dbReference type="Pfam" id="PF18029">
    <property type="entry name" value="Glyoxalase_6"/>
    <property type="match status" value="1"/>
</dbReference>
<dbReference type="PANTHER" id="PTHR35908">
    <property type="entry name" value="HYPOTHETICAL FUSION PROTEIN"/>
    <property type="match status" value="1"/>
</dbReference>
<dbReference type="SUPFAM" id="SSF54593">
    <property type="entry name" value="Glyoxalase/Bleomycin resistance protein/Dihydroxybiphenyl dioxygenase"/>
    <property type="match status" value="1"/>
</dbReference>
<dbReference type="EMBL" id="SODU01000002">
    <property type="protein sequence ID" value="TDW89399.1"/>
    <property type="molecule type" value="Genomic_DNA"/>
</dbReference>
<protein>
    <recommendedName>
        <fullName evidence="1">Glyoxalase-like domain-containing protein</fullName>
    </recommendedName>
</protein>
<dbReference type="Proteomes" id="UP000295060">
    <property type="component" value="Unassembled WGS sequence"/>
</dbReference>
<evidence type="ECO:0000313" key="2">
    <source>
        <dbReference type="EMBL" id="TDW89399.1"/>
    </source>
</evidence>
<keyword evidence="3" id="KW-1185">Reference proteome</keyword>
<dbReference type="Gene3D" id="3.10.180.10">
    <property type="entry name" value="2,3-Dihydroxybiphenyl 1,2-Dioxygenase, domain 1"/>
    <property type="match status" value="1"/>
</dbReference>
<organism evidence="2 3">
    <name type="scientific">Kribbella pratensis</name>
    <dbReference type="NCBI Taxonomy" id="2512112"/>
    <lineage>
        <taxon>Bacteria</taxon>
        <taxon>Bacillati</taxon>
        <taxon>Actinomycetota</taxon>
        <taxon>Actinomycetes</taxon>
        <taxon>Propionibacteriales</taxon>
        <taxon>Kribbellaceae</taxon>
        <taxon>Kribbella</taxon>
    </lineage>
</organism>